<name>A0AAW0QQU8_9PEZI</name>
<gene>
    <name evidence="1" type="ORF">PG999_012170</name>
</gene>
<evidence type="ECO:0000313" key="1">
    <source>
        <dbReference type="EMBL" id="KAK8101796.1"/>
    </source>
</evidence>
<keyword evidence="2" id="KW-1185">Reference proteome</keyword>
<reference evidence="1 2" key="1">
    <citation type="submission" date="2023-01" db="EMBL/GenBank/DDBJ databases">
        <title>Analysis of 21 Apiospora genomes using comparative genomics revels a genus with tremendous synthesis potential of carbohydrate active enzymes and secondary metabolites.</title>
        <authorList>
            <person name="Sorensen T."/>
        </authorList>
    </citation>
    <scope>NUCLEOTIDE SEQUENCE [LARGE SCALE GENOMIC DNA]</scope>
    <source>
        <strain evidence="1 2">CBS 117206</strain>
    </source>
</reference>
<proteinExistence type="predicted"/>
<comment type="caution">
    <text evidence="1">The sequence shown here is derived from an EMBL/GenBank/DDBJ whole genome shotgun (WGS) entry which is preliminary data.</text>
</comment>
<organism evidence="1 2">
    <name type="scientific">Apiospora kogelbergensis</name>
    <dbReference type="NCBI Taxonomy" id="1337665"/>
    <lineage>
        <taxon>Eukaryota</taxon>
        <taxon>Fungi</taxon>
        <taxon>Dikarya</taxon>
        <taxon>Ascomycota</taxon>
        <taxon>Pezizomycotina</taxon>
        <taxon>Sordariomycetes</taxon>
        <taxon>Xylariomycetidae</taxon>
        <taxon>Amphisphaeriales</taxon>
        <taxon>Apiosporaceae</taxon>
        <taxon>Apiospora</taxon>
    </lineage>
</organism>
<accession>A0AAW0QQU8</accession>
<dbReference type="Proteomes" id="UP001392437">
    <property type="component" value="Unassembled WGS sequence"/>
</dbReference>
<sequence length="316" mass="36592">MLNPLQPFVSPPLHELSSLLQRDQFCEECLTLRFYNQGARVSKLEEKHYCFTCQSFHGIVLFNKCPVFAKSASCLGWTGQVRLCPHFTLDWYELVSTYFTRWAPPGKYKYPYFPCPTCEDDKTSYGTGLHYTYDGSKVILQHSRTLPRLSRHHLEMGNELYFDRVREFCNNAEYQYLCPHLRLDNPEVVRALTRALSRYCGLVTFKTYNKLNRRLYSVFNCGSCDCQIAVGLNRDIRPSSTCLTPKCPVLVVRQIVRIPYSQTPTREFLTKLDPATYGDDAFIRSPVSEGVSWCKTPDCATTRLGRREAMLLQDCW</sequence>
<protein>
    <submittedName>
        <fullName evidence="1">Uncharacterized protein</fullName>
    </submittedName>
</protein>
<evidence type="ECO:0000313" key="2">
    <source>
        <dbReference type="Proteomes" id="UP001392437"/>
    </source>
</evidence>
<dbReference type="EMBL" id="JAQQWP010000009">
    <property type="protein sequence ID" value="KAK8101796.1"/>
    <property type="molecule type" value="Genomic_DNA"/>
</dbReference>
<dbReference type="AlphaFoldDB" id="A0AAW0QQU8"/>